<dbReference type="AlphaFoldDB" id="A0AAN6YKE6"/>
<reference evidence="2" key="2">
    <citation type="submission" date="2023-05" db="EMBL/GenBank/DDBJ databases">
        <authorList>
            <consortium name="Lawrence Berkeley National Laboratory"/>
            <person name="Steindorff A."/>
            <person name="Hensen N."/>
            <person name="Bonometti L."/>
            <person name="Westerberg I."/>
            <person name="Brannstrom I.O."/>
            <person name="Guillou S."/>
            <person name="Cros-Aarteil S."/>
            <person name="Calhoun S."/>
            <person name="Haridas S."/>
            <person name="Kuo A."/>
            <person name="Mondo S."/>
            <person name="Pangilinan J."/>
            <person name="Riley R."/>
            <person name="Labutti K."/>
            <person name="Andreopoulos B."/>
            <person name="Lipzen A."/>
            <person name="Chen C."/>
            <person name="Yanf M."/>
            <person name="Daum C."/>
            <person name="Ng V."/>
            <person name="Clum A."/>
            <person name="Ohm R."/>
            <person name="Martin F."/>
            <person name="Silar P."/>
            <person name="Natvig D."/>
            <person name="Lalanne C."/>
            <person name="Gautier V."/>
            <person name="Ament-Velasquez S.L."/>
            <person name="Kruys A."/>
            <person name="Hutchinson M.I."/>
            <person name="Powell A.J."/>
            <person name="Barry K."/>
            <person name="Miller A.N."/>
            <person name="Grigoriev I.V."/>
            <person name="Debuchy R."/>
            <person name="Gladieux P."/>
            <person name="Thoren M.H."/>
            <person name="Johannesson H."/>
        </authorList>
    </citation>
    <scope>NUCLEOTIDE SEQUENCE</scope>
    <source>
        <strain evidence="2">CBS 990.96</strain>
    </source>
</reference>
<comment type="caution">
    <text evidence="2">The sequence shown here is derived from an EMBL/GenBank/DDBJ whole genome shotgun (WGS) entry which is preliminary data.</text>
</comment>
<evidence type="ECO:0000313" key="2">
    <source>
        <dbReference type="EMBL" id="KAK4220893.1"/>
    </source>
</evidence>
<dbReference type="PANTHER" id="PTHR35186">
    <property type="entry name" value="ANK_REP_REGION DOMAIN-CONTAINING PROTEIN"/>
    <property type="match status" value="1"/>
</dbReference>
<dbReference type="Proteomes" id="UP001301958">
    <property type="component" value="Unassembled WGS sequence"/>
</dbReference>
<dbReference type="InterPro" id="IPR056002">
    <property type="entry name" value="DUF7580"/>
</dbReference>
<protein>
    <recommendedName>
        <fullName evidence="1">DUF7580 domain-containing protein</fullName>
    </recommendedName>
</protein>
<evidence type="ECO:0000259" key="1">
    <source>
        <dbReference type="Pfam" id="PF24476"/>
    </source>
</evidence>
<feature type="domain" description="DUF7580" evidence="1">
    <location>
        <begin position="2"/>
        <end position="211"/>
    </location>
</feature>
<reference evidence="2" key="1">
    <citation type="journal article" date="2023" name="Mol. Phylogenet. Evol.">
        <title>Genome-scale phylogeny and comparative genomics of the fungal order Sordariales.</title>
        <authorList>
            <person name="Hensen N."/>
            <person name="Bonometti L."/>
            <person name="Westerberg I."/>
            <person name="Brannstrom I.O."/>
            <person name="Guillou S."/>
            <person name="Cros-Aarteil S."/>
            <person name="Calhoun S."/>
            <person name="Haridas S."/>
            <person name="Kuo A."/>
            <person name="Mondo S."/>
            <person name="Pangilinan J."/>
            <person name="Riley R."/>
            <person name="LaButti K."/>
            <person name="Andreopoulos B."/>
            <person name="Lipzen A."/>
            <person name="Chen C."/>
            <person name="Yan M."/>
            <person name="Daum C."/>
            <person name="Ng V."/>
            <person name="Clum A."/>
            <person name="Steindorff A."/>
            <person name="Ohm R.A."/>
            <person name="Martin F."/>
            <person name="Silar P."/>
            <person name="Natvig D.O."/>
            <person name="Lalanne C."/>
            <person name="Gautier V."/>
            <person name="Ament-Velasquez S.L."/>
            <person name="Kruys A."/>
            <person name="Hutchinson M.I."/>
            <person name="Powell A.J."/>
            <person name="Barry K."/>
            <person name="Miller A.N."/>
            <person name="Grigoriev I.V."/>
            <person name="Debuchy R."/>
            <person name="Gladieux P."/>
            <person name="Hiltunen Thoren M."/>
            <person name="Johannesson H."/>
        </authorList>
    </citation>
    <scope>NUCLEOTIDE SEQUENCE</scope>
    <source>
        <strain evidence="2">CBS 990.96</strain>
    </source>
</reference>
<proteinExistence type="predicted"/>
<accession>A0AAN6YKE6</accession>
<feature type="non-terminal residue" evidence="2">
    <location>
        <position position="1"/>
    </location>
</feature>
<feature type="non-terminal residue" evidence="2">
    <location>
        <position position="221"/>
    </location>
</feature>
<name>A0AAN6YKE6_9PEZI</name>
<organism evidence="2 3">
    <name type="scientific">Podospora fimiseda</name>
    <dbReference type="NCBI Taxonomy" id="252190"/>
    <lineage>
        <taxon>Eukaryota</taxon>
        <taxon>Fungi</taxon>
        <taxon>Dikarya</taxon>
        <taxon>Ascomycota</taxon>
        <taxon>Pezizomycotina</taxon>
        <taxon>Sordariomycetes</taxon>
        <taxon>Sordariomycetidae</taxon>
        <taxon>Sordariales</taxon>
        <taxon>Podosporaceae</taxon>
        <taxon>Podospora</taxon>
    </lineage>
</organism>
<sequence>LESLQQLLSDGFSRQKFNLSAYGPQEQLTLCYVLANSIMYLYPGQWARPALGSDRIFFPARNTTSQVSNYSSEPDLTAPYLSVELGSESNSQELPDPTQCHLHPAILALGIVFLEIHTGQRFPRSRHPIACQRYNEDNFNANELFRSLQQKGRQRNGGKRLSTGLKDAIQHCLKLEPPQACQTTSLYLLDEGPIRYYILTSIVQPLAFELETAYGVSLKDL</sequence>
<keyword evidence="3" id="KW-1185">Reference proteome</keyword>
<evidence type="ECO:0000313" key="3">
    <source>
        <dbReference type="Proteomes" id="UP001301958"/>
    </source>
</evidence>
<dbReference type="EMBL" id="MU865619">
    <property type="protein sequence ID" value="KAK4220893.1"/>
    <property type="molecule type" value="Genomic_DNA"/>
</dbReference>
<dbReference type="PANTHER" id="PTHR35186:SF4">
    <property type="entry name" value="PRION-INHIBITION AND PROPAGATION HELO DOMAIN-CONTAINING PROTEIN"/>
    <property type="match status" value="1"/>
</dbReference>
<gene>
    <name evidence="2" type="ORF">QBC38DRAFT_342994</name>
</gene>
<dbReference type="Pfam" id="PF24476">
    <property type="entry name" value="DUF7580"/>
    <property type="match status" value="1"/>
</dbReference>